<sequence>MPRKDEKRLRVGVLGCGPIAQAAHFESCTKARNADLYAICDVADDLRDRMAATFAPEKSYADYGQMLADPDLDAVIIATSDTFHVKAAELALEAGKHVLCEKPLGVSVEEVEGLRAAVEKSGKVLQVGHMKRFDPGIQAAKVFVDNEMGERLAFKGWYCDSTHRYPMTDAVQPLIITSAKARKPAVNPKADLRQYYMLAHGSHLIDTARHLHGPIEAVEARLTERYGAYCWFVTTIFADGSVGHLDLTVAVRMDWHEGFQIYGQNGSVLAKTYNPWYYKSSEVDIFREADGSWHRTLGADGHFYRRQLEGFADVVLNGAPMVGAGIDDGIASVRGMAAIARSAAAGGRAVNLADVDGAV</sequence>
<dbReference type="Pfam" id="PF01408">
    <property type="entry name" value="GFO_IDH_MocA"/>
    <property type="match status" value="1"/>
</dbReference>
<keyword evidence="1" id="KW-0560">Oxidoreductase</keyword>
<comment type="caution">
    <text evidence="4">The sequence shown here is derived from an EMBL/GenBank/DDBJ whole genome shotgun (WGS) entry which is preliminary data.</text>
</comment>
<dbReference type="Pfam" id="PF22725">
    <property type="entry name" value="GFO_IDH_MocA_C3"/>
    <property type="match status" value="1"/>
</dbReference>
<organism evidence="4 5">
    <name type="scientific">Mesorhizobium jarvisii</name>
    <dbReference type="NCBI Taxonomy" id="1777867"/>
    <lineage>
        <taxon>Bacteria</taxon>
        <taxon>Pseudomonadati</taxon>
        <taxon>Pseudomonadota</taxon>
        <taxon>Alphaproteobacteria</taxon>
        <taxon>Hyphomicrobiales</taxon>
        <taxon>Phyllobacteriaceae</taxon>
        <taxon>Mesorhizobium</taxon>
    </lineage>
</organism>
<dbReference type="InterPro" id="IPR036291">
    <property type="entry name" value="NAD(P)-bd_dom_sf"/>
</dbReference>
<dbReference type="SUPFAM" id="SSF51735">
    <property type="entry name" value="NAD(P)-binding Rossmann-fold domains"/>
    <property type="match status" value="1"/>
</dbReference>
<dbReference type="EMBL" id="QZXA01000014">
    <property type="protein sequence ID" value="RJT29520.1"/>
    <property type="molecule type" value="Genomic_DNA"/>
</dbReference>
<dbReference type="PANTHER" id="PTHR43818:SF11">
    <property type="entry name" value="BCDNA.GH03377"/>
    <property type="match status" value="1"/>
</dbReference>
<dbReference type="Gene3D" id="3.40.50.720">
    <property type="entry name" value="NAD(P)-binding Rossmann-like Domain"/>
    <property type="match status" value="1"/>
</dbReference>
<dbReference type="SUPFAM" id="SSF55347">
    <property type="entry name" value="Glyceraldehyde-3-phosphate dehydrogenase-like, C-terminal domain"/>
    <property type="match status" value="1"/>
</dbReference>
<proteinExistence type="predicted"/>
<keyword evidence="5" id="KW-1185">Reference proteome</keyword>
<evidence type="ECO:0000313" key="5">
    <source>
        <dbReference type="Proteomes" id="UP000275530"/>
    </source>
</evidence>
<feature type="domain" description="Gfo/Idh/MocA-like oxidoreductase N-terminal" evidence="2">
    <location>
        <begin position="9"/>
        <end position="129"/>
    </location>
</feature>
<dbReference type="InterPro" id="IPR050463">
    <property type="entry name" value="Gfo/Idh/MocA_oxidrdct_glycsds"/>
</dbReference>
<evidence type="ECO:0000256" key="1">
    <source>
        <dbReference type="ARBA" id="ARBA00023002"/>
    </source>
</evidence>
<evidence type="ECO:0000259" key="3">
    <source>
        <dbReference type="Pfam" id="PF22725"/>
    </source>
</evidence>
<dbReference type="Proteomes" id="UP000275530">
    <property type="component" value="Unassembled WGS sequence"/>
</dbReference>
<reference evidence="4 5" key="1">
    <citation type="submission" date="2018-09" db="EMBL/GenBank/DDBJ databases">
        <title>Mesorhizobium carmichaelinearum sp. nov. isolated from Carmichaelinea spp. root nodules in New Zealand.</title>
        <authorList>
            <person name="De Meyer S.E."/>
        </authorList>
    </citation>
    <scope>NUCLEOTIDE SEQUENCE [LARGE SCALE GENOMIC DNA]</scope>
    <source>
        <strain evidence="4 5">LMG 28313</strain>
    </source>
</reference>
<dbReference type="GO" id="GO:0016491">
    <property type="term" value="F:oxidoreductase activity"/>
    <property type="evidence" value="ECO:0007669"/>
    <property type="project" value="UniProtKB-KW"/>
</dbReference>
<dbReference type="GO" id="GO:0000166">
    <property type="term" value="F:nucleotide binding"/>
    <property type="evidence" value="ECO:0007669"/>
    <property type="project" value="InterPro"/>
</dbReference>
<accession>A0A6M7TTC5</accession>
<dbReference type="Gene3D" id="3.30.360.10">
    <property type="entry name" value="Dihydrodipicolinate Reductase, domain 2"/>
    <property type="match status" value="1"/>
</dbReference>
<dbReference type="InterPro" id="IPR000683">
    <property type="entry name" value="Gfo/Idh/MocA-like_OxRdtase_N"/>
</dbReference>
<dbReference type="InterPro" id="IPR055170">
    <property type="entry name" value="GFO_IDH_MocA-like_dom"/>
</dbReference>
<protein>
    <submittedName>
        <fullName evidence="4">Gfo/Idh/MocA family oxidoreductase</fullName>
    </submittedName>
</protein>
<dbReference type="AlphaFoldDB" id="A0A6M7TTC5"/>
<name>A0A6M7TTC5_9HYPH</name>
<feature type="domain" description="GFO/IDH/MocA-like oxidoreductase" evidence="3">
    <location>
        <begin position="193"/>
        <end position="268"/>
    </location>
</feature>
<gene>
    <name evidence="4" type="ORF">D3242_28315</name>
</gene>
<dbReference type="PANTHER" id="PTHR43818">
    <property type="entry name" value="BCDNA.GH03377"/>
    <property type="match status" value="1"/>
</dbReference>
<evidence type="ECO:0000259" key="2">
    <source>
        <dbReference type="Pfam" id="PF01408"/>
    </source>
</evidence>
<evidence type="ECO:0000313" key="4">
    <source>
        <dbReference type="EMBL" id="RJT29520.1"/>
    </source>
</evidence>
<dbReference type="RefSeq" id="WP_064982466.1">
    <property type="nucleotide sequence ID" value="NZ_CP033508.1"/>
</dbReference>